<keyword evidence="3" id="KW-1185">Reference proteome</keyword>
<comment type="caution">
    <text evidence="2">The sequence shown here is derived from an EMBL/GenBank/DDBJ whole genome shotgun (WGS) entry which is preliminary data.</text>
</comment>
<protein>
    <submittedName>
        <fullName evidence="2">Uncharacterized protein</fullName>
    </submittedName>
</protein>
<evidence type="ECO:0000256" key="1">
    <source>
        <dbReference type="SAM" id="SignalP"/>
    </source>
</evidence>
<reference evidence="2 3" key="1">
    <citation type="submission" date="2024-04" db="EMBL/GenBank/DDBJ databases">
        <title>Phyllosticta paracitricarpa is synonymous to the EU quarantine fungus P. citricarpa based on phylogenomic analyses.</title>
        <authorList>
            <consortium name="Lawrence Berkeley National Laboratory"/>
            <person name="Van Ingen-Buijs V.A."/>
            <person name="Van Westerhoven A.C."/>
            <person name="Haridas S."/>
            <person name="Skiadas P."/>
            <person name="Martin F."/>
            <person name="Groenewald J.Z."/>
            <person name="Crous P.W."/>
            <person name="Seidl M.F."/>
        </authorList>
    </citation>
    <scope>NUCLEOTIDE SEQUENCE [LARGE SCALE GENOMIC DNA]</scope>
    <source>
        <strain evidence="2 3">CBS 123371</strain>
    </source>
</reference>
<organism evidence="2 3">
    <name type="scientific">Phyllosticta citriasiana</name>
    <dbReference type="NCBI Taxonomy" id="595635"/>
    <lineage>
        <taxon>Eukaryota</taxon>
        <taxon>Fungi</taxon>
        <taxon>Dikarya</taxon>
        <taxon>Ascomycota</taxon>
        <taxon>Pezizomycotina</taxon>
        <taxon>Dothideomycetes</taxon>
        <taxon>Dothideomycetes incertae sedis</taxon>
        <taxon>Botryosphaeriales</taxon>
        <taxon>Phyllostictaceae</taxon>
        <taxon>Phyllosticta</taxon>
    </lineage>
</organism>
<feature type="signal peptide" evidence="1">
    <location>
        <begin position="1"/>
        <end position="22"/>
    </location>
</feature>
<evidence type="ECO:0000313" key="3">
    <source>
        <dbReference type="Proteomes" id="UP001363622"/>
    </source>
</evidence>
<accession>A0ABR1KAY5</accession>
<gene>
    <name evidence="2" type="ORF">IWZ03DRAFT_58797</name>
</gene>
<sequence length="162" mass="17843">MFGSLSFCSFCSFSLFSLTVFSTTTPPPPPPSPSSSLSSSSSVLSTEGWLLWSGCCLLLPHHHITHTPFPFFPSPSPFQPPCFVGSFLIICYHSYHTTRALALTRACGLHTLYNTLVSLSLSIFSLSLSLSLSIYRPTSRRPFIVINPIHLRASLIPYSTLR</sequence>
<proteinExistence type="predicted"/>
<name>A0ABR1KAY5_9PEZI</name>
<feature type="chain" id="PRO_5045087228" evidence="1">
    <location>
        <begin position="23"/>
        <end position="162"/>
    </location>
</feature>
<dbReference type="EMBL" id="JBBPHU010000012">
    <property type="protein sequence ID" value="KAK7511371.1"/>
    <property type="molecule type" value="Genomic_DNA"/>
</dbReference>
<evidence type="ECO:0000313" key="2">
    <source>
        <dbReference type="EMBL" id="KAK7511371.1"/>
    </source>
</evidence>
<keyword evidence="1" id="KW-0732">Signal</keyword>
<dbReference type="Proteomes" id="UP001363622">
    <property type="component" value="Unassembled WGS sequence"/>
</dbReference>